<keyword evidence="2" id="KW-1185">Reference proteome</keyword>
<dbReference type="SUPFAM" id="SSF52058">
    <property type="entry name" value="L domain-like"/>
    <property type="match status" value="1"/>
</dbReference>
<dbReference type="Proteomes" id="UP000631114">
    <property type="component" value="Unassembled WGS sequence"/>
</dbReference>
<sequence>MIRLPLELGNRGENQQDKMVPNKTTVPCFFSLLMIKQLNLGRILRLLTSLKVVSVLPPPDRDPTPLSLLPFGRLKVLELRGCDLSTSPAKGLLQLRHTLEKLILHNSTLLMDDSLQLLPNVESRNRFGKRDNLKKCAKLSYLDLGFNHLRSISSLSEVACSIVKLVFLEQCSTSLNGIETLKSIEGLDLSYNVISNVSSWRSSLASHFFKVCGWKETPFVVPHGTGKVFSLFAHPEKLKLGERGITTRKSWKRQTVIASKLKRPAGFGFYCPAIDNDEDEGTLTETGRRSILSEAVEQDSVLIAKVKSAEEEKCRFDSEAPKRGMKNVEVSPTPVTAIDEMMESHHLSSSYPRVSSALPGGYTTPPLQLRGRIYAALRWNLIHWHHRYSDTSNSDDEYLI</sequence>
<dbReference type="InterPro" id="IPR001611">
    <property type="entry name" value="Leu-rich_rpt"/>
</dbReference>
<gene>
    <name evidence="1" type="ORF">IFM89_030425</name>
</gene>
<proteinExistence type="predicted"/>
<protein>
    <submittedName>
        <fullName evidence="1">Uncharacterized protein</fullName>
    </submittedName>
</protein>
<evidence type="ECO:0000313" key="2">
    <source>
        <dbReference type="Proteomes" id="UP000631114"/>
    </source>
</evidence>
<comment type="caution">
    <text evidence="1">The sequence shown here is derived from an EMBL/GenBank/DDBJ whole genome shotgun (WGS) entry which is preliminary data.</text>
</comment>
<dbReference type="OrthoDB" id="7451790at2759"/>
<organism evidence="1 2">
    <name type="scientific">Coptis chinensis</name>
    <dbReference type="NCBI Taxonomy" id="261450"/>
    <lineage>
        <taxon>Eukaryota</taxon>
        <taxon>Viridiplantae</taxon>
        <taxon>Streptophyta</taxon>
        <taxon>Embryophyta</taxon>
        <taxon>Tracheophyta</taxon>
        <taxon>Spermatophyta</taxon>
        <taxon>Magnoliopsida</taxon>
        <taxon>Ranunculales</taxon>
        <taxon>Ranunculaceae</taxon>
        <taxon>Coptidoideae</taxon>
        <taxon>Coptis</taxon>
    </lineage>
</organism>
<evidence type="ECO:0000313" key="1">
    <source>
        <dbReference type="EMBL" id="KAF9607006.1"/>
    </source>
</evidence>
<dbReference type="AlphaFoldDB" id="A0A835HWH2"/>
<accession>A0A835HWH2</accession>
<dbReference type="EMBL" id="JADFTS010000005">
    <property type="protein sequence ID" value="KAF9607006.1"/>
    <property type="molecule type" value="Genomic_DNA"/>
</dbReference>
<dbReference type="InterPro" id="IPR032675">
    <property type="entry name" value="LRR_dom_sf"/>
</dbReference>
<reference evidence="1 2" key="1">
    <citation type="submission" date="2020-10" db="EMBL/GenBank/DDBJ databases">
        <title>The Coptis chinensis genome and diversification of protoberbering-type alkaloids.</title>
        <authorList>
            <person name="Wang B."/>
            <person name="Shu S."/>
            <person name="Song C."/>
            <person name="Liu Y."/>
        </authorList>
    </citation>
    <scope>NUCLEOTIDE SEQUENCE [LARGE SCALE GENOMIC DNA]</scope>
    <source>
        <strain evidence="1">HL-2020</strain>
        <tissue evidence="1">Leaf</tissue>
    </source>
</reference>
<dbReference type="PROSITE" id="PS51450">
    <property type="entry name" value="LRR"/>
    <property type="match status" value="1"/>
</dbReference>
<name>A0A835HWH2_9MAGN</name>
<dbReference type="Gene3D" id="3.80.10.10">
    <property type="entry name" value="Ribonuclease Inhibitor"/>
    <property type="match status" value="1"/>
</dbReference>